<keyword evidence="8" id="KW-1185">Reference proteome</keyword>
<dbReference type="InterPro" id="IPR011987">
    <property type="entry name" value="ATPase_V1-cplx_hsu_C"/>
</dbReference>
<accession>A0A177TP89</accession>
<dbReference type="Proteomes" id="UP000077521">
    <property type="component" value="Unassembled WGS sequence"/>
</dbReference>
<evidence type="ECO:0000256" key="4">
    <source>
        <dbReference type="ARBA" id="ARBA00023065"/>
    </source>
</evidence>
<evidence type="ECO:0000256" key="2">
    <source>
        <dbReference type="ARBA" id="ARBA00022448"/>
    </source>
</evidence>
<name>A0A177TP89_9BASI</name>
<evidence type="ECO:0000256" key="3">
    <source>
        <dbReference type="ARBA" id="ARBA00022781"/>
    </source>
</evidence>
<reference evidence="7" key="2">
    <citation type="journal article" date="2019" name="IMA Fungus">
        <title>Genome sequencing and comparison of five Tilletia species to identify candidate genes for the detection of regulated species infecting wheat.</title>
        <authorList>
            <person name="Nguyen H.D.T."/>
            <person name="Sultana T."/>
            <person name="Kesanakurti P."/>
            <person name="Hambleton S."/>
        </authorList>
    </citation>
    <scope>NUCLEOTIDE SEQUENCE</scope>
    <source>
        <strain evidence="7">DAOMC 236416</strain>
    </source>
</reference>
<dbReference type="PANTHER" id="PTHR10698">
    <property type="entry name" value="V-TYPE PROTON ATPASE SUBUNIT H"/>
    <property type="match status" value="1"/>
</dbReference>
<dbReference type="GO" id="GO:0046961">
    <property type="term" value="F:proton-transporting ATPase activity, rotational mechanism"/>
    <property type="evidence" value="ECO:0007669"/>
    <property type="project" value="InterPro"/>
</dbReference>
<evidence type="ECO:0000256" key="5">
    <source>
        <dbReference type="SAM" id="MobiDB-lite"/>
    </source>
</evidence>
<keyword evidence="3" id="KW-0375">Hydrogen ion transport</keyword>
<proteinExistence type="inferred from homology"/>
<dbReference type="GO" id="GO:0000221">
    <property type="term" value="C:vacuolar proton-transporting V-type ATPase, V1 domain"/>
    <property type="evidence" value="ECO:0007669"/>
    <property type="project" value="InterPro"/>
</dbReference>
<feature type="compositionally biased region" description="Low complexity" evidence="5">
    <location>
        <begin position="16"/>
        <end position="26"/>
    </location>
</feature>
<dbReference type="EMBL" id="LWDF02000087">
    <property type="protein sequence ID" value="KAE8257998.1"/>
    <property type="molecule type" value="Genomic_DNA"/>
</dbReference>
<dbReference type="Gene3D" id="1.25.10.10">
    <property type="entry name" value="Leucine-rich Repeat Variant"/>
    <property type="match status" value="1"/>
</dbReference>
<feature type="region of interest" description="Disordered" evidence="5">
    <location>
        <begin position="1"/>
        <end position="26"/>
    </location>
</feature>
<evidence type="ECO:0000313" key="8">
    <source>
        <dbReference type="Proteomes" id="UP000077521"/>
    </source>
</evidence>
<dbReference type="InterPro" id="IPR011989">
    <property type="entry name" value="ARM-like"/>
</dbReference>
<protein>
    <recommendedName>
        <fullName evidence="6">ATPase V1 complex subunit H C-terminal domain-containing protein</fullName>
    </recommendedName>
</protein>
<sequence length="623" mass="66801">MSDSTAKAQSQQTGGAPAAAPAERVPAPSLVHVSNTWLEELTARTRSRPIPWEGYARADLVSSDELKLIKKVERQARSKVDAVYDAEGGAYALLYLRLLAKLSRTDTLQQILVLVGDMLRDHDDRANLFAQAKGEAGEPEFEGVGLPYGPFLKLLQVQDDFVQMKAAQYLTLLIVSSPRHETASPRIVQTLLDFLTALINTGASPKDASASVGTDYAEGNGADIGIQLLESLLRSQTYRAKVWEDEQRRQSVILNNEGEGQTASNRVAPSALKGLVNILVNSQIASYGSSAAGSGTATPSRSGPSGSSSSSSSAAAQSSTTTQQQQAGSGSSSLTAPSSNGQAGVGVAANLSPAQAQYQVILCFWLLSFDADVAAQLNVKFGIIPLLADIARRAVKEKVIRIIFSTFKNLLTRAPDANAPAMIGSRLLPLSETLAARKWSDEDIEEDLKAVQEVLSERLKWMSTYDEYVSELLSGELSWDNPAHELDDFWKKNAEKLVENDSENLRLIVNIIERAAAGVNLDGADGSGPEAVTEDGGKAQAPQTKENTTSVAIALHDIRKFVQFNEGGKRRLEELGAKVKIMSLMSHPDAEVKYQALSTVGILLSASWRTQYIGSSAPSSGKA</sequence>
<keyword evidence="4" id="KW-0406">Ion transport</keyword>
<evidence type="ECO:0000256" key="1">
    <source>
        <dbReference type="ARBA" id="ARBA00008613"/>
    </source>
</evidence>
<evidence type="ECO:0000313" key="7">
    <source>
        <dbReference type="EMBL" id="KAE8257998.1"/>
    </source>
</evidence>
<dbReference type="PANTHER" id="PTHR10698:SF0">
    <property type="entry name" value="V-TYPE PROTON ATPASE SUBUNIT H"/>
    <property type="match status" value="1"/>
</dbReference>
<comment type="similarity">
    <text evidence="1">Belongs to the V-ATPase H subunit family.</text>
</comment>
<dbReference type="SUPFAM" id="SSF48371">
    <property type="entry name" value="ARM repeat"/>
    <property type="match status" value="2"/>
</dbReference>
<feature type="domain" description="ATPase V1 complex subunit H C-terminal" evidence="6">
    <location>
        <begin position="544"/>
        <end position="608"/>
    </location>
</feature>
<dbReference type="InterPro" id="IPR016024">
    <property type="entry name" value="ARM-type_fold"/>
</dbReference>
<gene>
    <name evidence="7" type="ORF">A4X13_0g1971</name>
</gene>
<dbReference type="AlphaFoldDB" id="A0A177TP89"/>
<dbReference type="GO" id="GO:0000329">
    <property type="term" value="C:fungal-type vacuole membrane"/>
    <property type="evidence" value="ECO:0007669"/>
    <property type="project" value="TreeGrafter"/>
</dbReference>
<evidence type="ECO:0000259" key="6">
    <source>
        <dbReference type="Pfam" id="PF11698"/>
    </source>
</evidence>
<dbReference type="InterPro" id="IPR038497">
    <property type="entry name" value="ATPase_V1-cplx_hsu_C_sf"/>
</dbReference>
<dbReference type="Gene3D" id="1.25.40.150">
    <property type="entry name" value="V-type ATPase, subunit H, C-terminal domain"/>
    <property type="match status" value="1"/>
</dbReference>
<organism evidence="7 8">
    <name type="scientific">Tilletia indica</name>
    <dbReference type="NCBI Taxonomy" id="43049"/>
    <lineage>
        <taxon>Eukaryota</taxon>
        <taxon>Fungi</taxon>
        <taxon>Dikarya</taxon>
        <taxon>Basidiomycota</taxon>
        <taxon>Ustilaginomycotina</taxon>
        <taxon>Exobasidiomycetes</taxon>
        <taxon>Tilletiales</taxon>
        <taxon>Tilletiaceae</taxon>
        <taxon>Tilletia</taxon>
    </lineage>
</organism>
<dbReference type="Pfam" id="PF11698">
    <property type="entry name" value="V-ATPase_H_C"/>
    <property type="match status" value="2"/>
</dbReference>
<dbReference type="InterPro" id="IPR004908">
    <property type="entry name" value="ATPase_V1-cplx_hsu"/>
</dbReference>
<dbReference type="Pfam" id="PF03224">
    <property type="entry name" value="V-ATPase_H_N"/>
    <property type="match status" value="1"/>
</dbReference>
<comment type="caution">
    <text evidence="7">The sequence shown here is derived from an EMBL/GenBank/DDBJ whole genome shotgun (WGS) entry which is preliminary data.</text>
</comment>
<feature type="region of interest" description="Disordered" evidence="5">
    <location>
        <begin position="291"/>
        <end position="339"/>
    </location>
</feature>
<feature type="region of interest" description="Disordered" evidence="5">
    <location>
        <begin position="525"/>
        <end position="547"/>
    </location>
</feature>
<keyword evidence="2" id="KW-0813">Transport</keyword>
<reference evidence="7" key="1">
    <citation type="submission" date="2016-04" db="EMBL/GenBank/DDBJ databases">
        <authorList>
            <person name="Nguyen H.D."/>
            <person name="Samba Siva P."/>
            <person name="Cullis J."/>
            <person name="Levesque C.A."/>
            <person name="Hambleton S."/>
        </authorList>
    </citation>
    <scope>NUCLEOTIDE SEQUENCE</scope>
    <source>
        <strain evidence="7">DAOMC 236416</strain>
    </source>
</reference>
<feature type="compositionally biased region" description="Polar residues" evidence="5">
    <location>
        <begin position="1"/>
        <end position="14"/>
    </location>
</feature>
<feature type="domain" description="ATPase V1 complex subunit H C-terminal" evidence="6">
    <location>
        <begin position="462"/>
        <end position="514"/>
    </location>
</feature>